<feature type="compositionally biased region" description="Basic and acidic residues" evidence="1">
    <location>
        <begin position="22"/>
        <end position="44"/>
    </location>
</feature>
<protein>
    <recommendedName>
        <fullName evidence="4">YfhD family protein</fullName>
    </recommendedName>
</protein>
<comment type="caution">
    <text evidence="2">The sequence shown here is derived from an EMBL/GenBank/DDBJ whole genome shotgun (WGS) entry which is preliminary data.</text>
</comment>
<dbReference type="RefSeq" id="WP_275942517.1">
    <property type="nucleotide sequence ID" value="NZ_JABMKZ010000002.1"/>
</dbReference>
<sequence length="44" mass="4927">MSGRNNKPKNTGPASSPSRLDQFGEKAVQQEKQEAKEQNRMPIL</sequence>
<evidence type="ECO:0000256" key="1">
    <source>
        <dbReference type="SAM" id="MobiDB-lite"/>
    </source>
</evidence>
<accession>A0ABU6GE16</accession>
<keyword evidence="3" id="KW-1185">Reference proteome</keyword>
<feature type="region of interest" description="Disordered" evidence="1">
    <location>
        <begin position="1"/>
        <end position="44"/>
    </location>
</feature>
<evidence type="ECO:0008006" key="4">
    <source>
        <dbReference type="Google" id="ProtNLM"/>
    </source>
</evidence>
<evidence type="ECO:0000313" key="2">
    <source>
        <dbReference type="EMBL" id="MEC0232488.1"/>
    </source>
</evidence>
<feature type="compositionally biased region" description="Polar residues" evidence="1">
    <location>
        <begin position="1"/>
        <end position="19"/>
    </location>
</feature>
<name>A0ABU6GE16_9BACL</name>
<dbReference type="EMBL" id="JARLKY010000129">
    <property type="protein sequence ID" value="MEC0232488.1"/>
    <property type="molecule type" value="Genomic_DNA"/>
</dbReference>
<reference evidence="2 3" key="1">
    <citation type="submission" date="2023-03" db="EMBL/GenBank/DDBJ databases">
        <title>Bacillus Genome Sequencing.</title>
        <authorList>
            <person name="Dunlap C."/>
        </authorList>
    </citation>
    <scope>NUCLEOTIDE SEQUENCE [LARGE SCALE GENOMIC DNA]</scope>
    <source>
        <strain evidence="2 3">BD-533</strain>
    </source>
</reference>
<organism evidence="2 3">
    <name type="scientific">Paenibacillus alba</name>
    <dbReference type="NCBI Taxonomy" id="1197127"/>
    <lineage>
        <taxon>Bacteria</taxon>
        <taxon>Bacillati</taxon>
        <taxon>Bacillota</taxon>
        <taxon>Bacilli</taxon>
        <taxon>Bacillales</taxon>
        <taxon>Paenibacillaceae</taxon>
        <taxon>Paenibacillus</taxon>
    </lineage>
</organism>
<gene>
    <name evidence="2" type="ORF">P4I72_35845</name>
</gene>
<evidence type="ECO:0000313" key="3">
    <source>
        <dbReference type="Proteomes" id="UP001338137"/>
    </source>
</evidence>
<proteinExistence type="predicted"/>
<dbReference type="Proteomes" id="UP001338137">
    <property type="component" value="Unassembled WGS sequence"/>
</dbReference>